<dbReference type="Proteomes" id="UP000507245">
    <property type="component" value="Unassembled WGS sequence"/>
</dbReference>
<protein>
    <submittedName>
        <fullName evidence="2">Uncharacterized protein</fullName>
    </submittedName>
</protein>
<name>A0A6J5UX74_PRUAR</name>
<proteinExistence type="predicted"/>
<dbReference type="AlphaFoldDB" id="A0A6J5UX74"/>
<evidence type="ECO:0000313" key="5">
    <source>
        <dbReference type="Proteomes" id="UP000507245"/>
    </source>
</evidence>
<evidence type="ECO:0000313" key="3">
    <source>
        <dbReference type="EMBL" id="CAB4311011.1"/>
    </source>
</evidence>
<keyword evidence="5" id="KW-1185">Reference proteome</keyword>
<organism evidence="2 4">
    <name type="scientific">Prunus armeniaca</name>
    <name type="common">Apricot</name>
    <name type="synonym">Armeniaca vulgaris</name>
    <dbReference type="NCBI Taxonomy" id="36596"/>
    <lineage>
        <taxon>Eukaryota</taxon>
        <taxon>Viridiplantae</taxon>
        <taxon>Streptophyta</taxon>
        <taxon>Embryophyta</taxon>
        <taxon>Tracheophyta</taxon>
        <taxon>Spermatophyta</taxon>
        <taxon>Magnoliopsida</taxon>
        <taxon>eudicotyledons</taxon>
        <taxon>Gunneridae</taxon>
        <taxon>Pentapetalae</taxon>
        <taxon>rosids</taxon>
        <taxon>fabids</taxon>
        <taxon>Rosales</taxon>
        <taxon>Rosaceae</taxon>
        <taxon>Amygdaloideae</taxon>
        <taxon>Amygdaleae</taxon>
        <taxon>Prunus</taxon>
    </lineage>
</organism>
<dbReference type="EMBL" id="CAEKKB010000005">
    <property type="protein sequence ID" value="CAB4311011.1"/>
    <property type="molecule type" value="Genomic_DNA"/>
</dbReference>
<dbReference type="Proteomes" id="UP000507222">
    <property type="component" value="Unassembled WGS sequence"/>
</dbReference>
<evidence type="ECO:0000256" key="1">
    <source>
        <dbReference type="SAM" id="MobiDB-lite"/>
    </source>
</evidence>
<evidence type="ECO:0000313" key="2">
    <source>
        <dbReference type="EMBL" id="CAB4280602.1"/>
    </source>
</evidence>
<sequence length="85" mass="9052">MNWIEATEFGEWSGEIWAAGSGEGEGGDREIKGGGWGRWKRKEVKGKVGQTEGEDGVDGRGMRGTGGRGGRRKGKDGRGEGEVEV</sequence>
<feature type="region of interest" description="Disordered" evidence="1">
    <location>
        <begin position="17"/>
        <end position="85"/>
    </location>
</feature>
<reference evidence="2 4" key="2">
    <citation type="submission" date="2020-05" db="EMBL/GenBank/DDBJ databases">
        <authorList>
            <person name="Campoy J."/>
            <person name="Schneeberger K."/>
            <person name="Spophaly S."/>
        </authorList>
    </citation>
    <scope>NUCLEOTIDE SEQUENCE [LARGE SCALE GENOMIC DNA]</scope>
    <source>
        <strain evidence="2">PruArmRojPasFocal</strain>
    </source>
</reference>
<dbReference type="EMBL" id="CAEKDK010000005">
    <property type="protein sequence ID" value="CAB4280602.1"/>
    <property type="molecule type" value="Genomic_DNA"/>
</dbReference>
<feature type="compositionally biased region" description="Basic and acidic residues" evidence="1">
    <location>
        <begin position="76"/>
        <end position="85"/>
    </location>
</feature>
<accession>A0A6J5UX74</accession>
<evidence type="ECO:0000313" key="4">
    <source>
        <dbReference type="Proteomes" id="UP000507222"/>
    </source>
</evidence>
<gene>
    <name evidence="2" type="ORF">CURHAP_LOCUS33490</name>
    <name evidence="3" type="ORF">ORAREDHAP_LOCUS33028</name>
</gene>
<reference evidence="5" key="1">
    <citation type="journal article" date="2020" name="Genome Biol.">
        <title>Gamete binning: chromosome-level and haplotype-resolved genome assembly enabled by high-throughput single-cell sequencing of gamete genomes.</title>
        <authorList>
            <person name="Campoy J.A."/>
            <person name="Sun H."/>
            <person name="Goel M."/>
            <person name="Jiao W.-B."/>
            <person name="Folz-Donahue K."/>
            <person name="Wang N."/>
            <person name="Rubio M."/>
            <person name="Liu C."/>
            <person name="Kukat C."/>
            <person name="Ruiz D."/>
            <person name="Huettel B."/>
            <person name="Schneeberger K."/>
        </authorList>
    </citation>
    <scope>NUCLEOTIDE SEQUENCE [LARGE SCALE GENOMIC DNA]</scope>
    <source>
        <strain evidence="5">cv. Rojo Pasion</strain>
    </source>
</reference>